<evidence type="ECO:0000256" key="1">
    <source>
        <dbReference type="ARBA" id="ARBA00007689"/>
    </source>
</evidence>
<dbReference type="SUPFAM" id="SSF54909">
    <property type="entry name" value="Dimeric alpha+beta barrel"/>
    <property type="match status" value="1"/>
</dbReference>
<dbReference type="STRING" id="416944.SAMN05421548_12226"/>
<keyword evidence="4" id="KW-1185">Reference proteome</keyword>
<evidence type="ECO:0000313" key="4">
    <source>
        <dbReference type="Proteomes" id="UP000198908"/>
    </source>
</evidence>
<comment type="similarity">
    <text evidence="1">Belongs to the YciI family.</text>
</comment>
<dbReference type="InterPro" id="IPR051807">
    <property type="entry name" value="Sec-metab_biosynth-assoc"/>
</dbReference>
<dbReference type="OrthoDB" id="9797014at2"/>
<dbReference type="PANTHER" id="PTHR33606:SF3">
    <property type="entry name" value="PROTEIN YCII"/>
    <property type="match status" value="1"/>
</dbReference>
<organism evidence="3 4">
    <name type="scientific">Paraburkholderia lycopersici</name>
    <dbReference type="NCBI Taxonomy" id="416944"/>
    <lineage>
        <taxon>Bacteria</taxon>
        <taxon>Pseudomonadati</taxon>
        <taxon>Pseudomonadota</taxon>
        <taxon>Betaproteobacteria</taxon>
        <taxon>Burkholderiales</taxon>
        <taxon>Burkholderiaceae</taxon>
        <taxon>Paraburkholderia</taxon>
    </lineage>
</organism>
<reference evidence="4" key="1">
    <citation type="submission" date="2016-09" db="EMBL/GenBank/DDBJ databases">
        <authorList>
            <person name="Varghese N."/>
            <person name="Submissions S."/>
        </authorList>
    </citation>
    <scope>NUCLEOTIDE SEQUENCE [LARGE SCALE GENOMIC DNA]</scope>
    <source>
        <strain evidence="4">TNe-862</strain>
    </source>
</reference>
<dbReference type="EMBL" id="FMYQ01000022">
    <property type="protein sequence ID" value="SDD59670.1"/>
    <property type="molecule type" value="Genomic_DNA"/>
</dbReference>
<gene>
    <name evidence="3" type="ORF">SAMN05421548_12226</name>
</gene>
<accession>A0A1G6W151</accession>
<protein>
    <recommendedName>
        <fullName evidence="2">YCII-related domain-containing protein</fullName>
    </recommendedName>
</protein>
<dbReference type="InterPro" id="IPR011008">
    <property type="entry name" value="Dimeric_a/b-barrel"/>
</dbReference>
<name>A0A1G6W151_9BURK</name>
<feature type="domain" description="YCII-related" evidence="2">
    <location>
        <begin position="1"/>
        <end position="87"/>
    </location>
</feature>
<dbReference type="Gene3D" id="3.30.70.1060">
    <property type="entry name" value="Dimeric alpha+beta barrel"/>
    <property type="match status" value="1"/>
</dbReference>
<dbReference type="InterPro" id="IPR005545">
    <property type="entry name" value="YCII"/>
</dbReference>
<dbReference type="AlphaFoldDB" id="A0A1G6W151"/>
<evidence type="ECO:0000259" key="2">
    <source>
        <dbReference type="Pfam" id="PF03795"/>
    </source>
</evidence>
<evidence type="ECO:0000313" key="3">
    <source>
        <dbReference type="EMBL" id="SDD59670.1"/>
    </source>
</evidence>
<proteinExistence type="inferred from homology"/>
<dbReference type="Proteomes" id="UP000198908">
    <property type="component" value="Unassembled WGS sequence"/>
</dbReference>
<dbReference type="PANTHER" id="PTHR33606">
    <property type="entry name" value="PROTEIN YCII"/>
    <property type="match status" value="1"/>
</dbReference>
<dbReference type="RefSeq" id="WP_092001097.1">
    <property type="nucleotide sequence ID" value="NZ_FMYQ01000022.1"/>
</dbReference>
<sequence length="95" mass="10654">MFYVIHAFDKTGHAHTRLAHYADHKAYLSGASIKTLISGPLLDDDGETMIGSFFLVEADSKDDVVAFNERDPFAKIGLWQSVSIHAFNKRVDNRD</sequence>
<dbReference type="Pfam" id="PF03795">
    <property type="entry name" value="YCII"/>
    <property type="match status" value="1"/>
</dbReference>